<evidence type="ECO:0000256" key="1">
    <source>
        <dbReference type="SAM" id="Phobius"/>
    </source>
</evidence>
<name>A0A285THJ5_9BACL</name>
<dbReference type="RefSeq" id="WP_097074635.1">
    <property type="nucleotide sequence ID" value="NZ_OBMQ01000013.1"/>
</dbReference>
<proteinExistence type="predicted"/>
<dbReference type="EMBL" id="OBMQ01000013">
    <property type="protein sequence ID" value="SOC21553.1"/>
    <property type="molecule type" value="Genomic_DNA"/>
</dbReference>
<organism evidence="2 3">
    <name type="scientific">Ureibacillus xyleni</name>
    <dbReference type="NCBI Taxonomy" id="614648"/>
    <lineage>
        <taxon>Bacteria</taxon>
        <taxon>Bacillati</taxon>
        <taxon>Bacillota</taxon>
        <taxon>Bacilli</taxon>
        <taxon>Bacillales</taxon>
        <taxon>Caryophanaceae</taxon>
        <taxon>Ureibacillus</taxon>
    </lineage>
</organism>
<evidence type="ECO:0000313" key="3">
    <source>
        <dbReference type="Proteomes" id="UP000219636"/>
    </source>
</evidence>
<reference evidence="3" key="1">
    <citation type="submission" date="2017-08" db="EMBL/GenBank/DDBJ databases">
        <authorList>
            <person name="Varghese N."/>
            <person name="Submissions S."/>
        </authorList>
    </citation>
    <scope>NUCLEOTIDE SEQUENCE [LARGE SCALE GENOMIC DNA]</scope>
    <source>
        <strain evidence="3">JC22</strain>
    </source>
</reference>
<dbReference type="InterPro" id="IPR024735">
    <property type="entry name" value="TcpC"/>
</dbReference>
<gene>
    <name evidence="2" type="ORF">SAMN05880501_11315</name>
</gene>
<dbReference type="AlphaFoldDB" id="A0A285THJ5"/>
<dbReference type="OrthoDB" id="4084447at2"/>
<accession>A0A285THJ5</accession>
<dbReference type="CDD" id="cd16428">
    <property type="entry name" value="TcpC_C"/>
    <property type="match status" value="1"/>
</dbReference>
<keyword evidence="1" id="KW-0472">Membrane</keyword>
<keyword evidence="1" id="KW-1133">Transmembrane helix</keyword>
<keyword evidence="3" id="KW-1185">Reference proteome</keyword>
<evidence type="ECO:0000313" key="2">
    <source>
        <dbReference type="EMBL" id="SOC21553.1"/>
    </source>
</evidence>
<dbReference type="CDD" id="cd16386">
    <property type="entry name" value="TcpC_N"/>
    <property type="match status" value="1"/>
</dbReference>
<dbReference type="Gene3D" id="3.10.450.540">
    <property type="match status" value="2"/>
</dbReference>
<feature type="transmembrane region" description="Helical" evidence="1">
    <location>
        <begin position="52"/>
        <end position="72"/>
    </location>
</feature>
<keyword evidence="1" id="KW-0812">Transmembrane</keyword>
<sequence length="370" mass="41766">MAKESKTKVLFKGLKRLSDDEKEKAEQKKLERKNKKLNDFTPKGYRAKRMGVYTFWTLFIGMFLFVGLLVVANATSNAEEVEKVEINKVTSQEAVVFAQNFVEAYFTWSATDEGIVARQNELKRYLATGLDSNAGLVVDGLIWSSSYVNSEVRDVQALDEEVGQITFYVKSKLTKGEQEQVSEKYFVVPVAYDGKTFGVYELPKYTHFEEHTTIKSVSNKRLKSVSSEETTTLNSFIETFFKTYADGEREQLNYLLSKSGSIEGLNGTFSIKELNQVEVFKDEDNDTYIAFVEVTLVDPKTEISTKSNYQLTMTKSNDKYIVKAMDDLTGKEIKSKTAEEISKELLIETQAIEEADAKAAATPVSAKSEQ</sequence>
<protein>
    <submittedName>
        <fullName evidence="2">Conjugative transposon protein TcpC</fullName>
    </submittedName>
</protein>
<dbReference type="Pfam" id="PF12642">
    <property type="entry name" value="TpcC"/>
    <property type="match status" value="1"/>
</dbReference>
<dbReference type="InterPro" id="IPR035628">
    <property type="entry name" value="TcpC_C"/>
</dbReference>
<dbReference type="Proteomes" id="UP000219636">
    <property type="component" value="Unassembled WGS sequence"/>
</dbReference>